<evidence type="ECO:0000313" key="2">
    <source>
        <dbReference type="EMBL" id="OMH23331.1"/>
    </source>
</evidence>
<organism evidence="2 3">
    <name type="scientific">Tersicoccus phoenicis</name>
    <dbReference type="NCBI Taxonomy" id="554083"/>
    <lineage>
        <taxon>Bacteria</taxon>
        <taxon>Bacillati</taxon>
        <taxon>Actinomycetota</taxon>
        <taxon>Actinomycetes</taxon>
        <taxon>Micrococcales</taxon>
        <taxon>Micrococcaceae</taxon>
        <taxon>Tersicoccus</taxon>
    </lineage>
</organism>
<gene>
    <name evidence="2" type="ORF">BKD30_13425</name>
</gene>
<dbReference type="STRING" id="554083.BKD30_13425"/>
<feature type="region of interest" description="Disordered" evidence="1">
    <location>
        <begin position="1"/>
        <end position="145"/>
    </location>
</feature>
<accession>A0A1R1L706</accession>
<feature type="compositionally biased region" description="Basic and acidic residues" evidence="1">
    <location>
        <begin position="48"/>
        <end position="70"/>
    </location>
</feature>
<feature type="compositionally biased region" description="Basic and acidic residues" evidence="1">
    <location>
        <begin position="122"/>
        <end position="145"/>
    </location>
</feature>
<reference evidence="2 3" key="1">
    <citation type="submission" date="2016-12" db="EMBL/GenBank/DDBJ databases">
        <title>Draft genome of Tersicoccus phoenicis 1P05MA.</title>
        <authorList>
            <person name="Nakajima Y."/>
            <person name="Yoshizawa S."/>
            <person name="Nakamura K."/>
            <person name="Ogura Y."/>
            <person name="Hayashi T."/>
            <person name="Kogure K."/>
        </authorList>
    </citation>
    <scope>NUCLEOTIDE SEQUENCE [LARGE SCALE GENOMIC DNA]</scope>
    <source>
        <strain evidence="2 3">1p05MA</strain>
    </source>
</reference>
<evidence type="ECO:0000313" key="3">
    <source>
        <dbReference type="Proteomes" id="UP000187085"/>
    </source>
</evidence>
<feature type="compositionally biased region" description="Basic and acidic residues" evidence="1">
    <location>
        <begin position="102"/>
        <end position="113"/>
    </location>
</feature>
<evidence type="ECO:0000256" key="1">
    <source>
        <dbReference type="SAM" id="MobiDB-lite"/>
    </source>
</evidence>
<proteinExistence type="predicted"/>
<dbReference type="OrthoDB" id="4951346at2"/>
<protein>
    <submittedName>
        <fullName evidence="2">Uncharacterized protein</fullName>
    </submittedName>
</protein>
<keyword evidence="3" id="KW-1185">Reference proteome</keyword>
<sequence length="145" mass="16085">MSWRKRGHAEQSDQQQQSDEPRHTETWDPAADGPATGWPPRTSPGVDPGRDAEEGETTVRDDDQFSRGEDGEQFVAGRPTRASKGLGAIWGDPEWSPVDEPMSERARQERDDATSSAATTYELHETETGERYLTDHSEDGDDAGR</sequence>
<comment type="caution">
    <text evidence="2">The sequence shown here is derived from an EMBL/GenBank/DDBJ whole genome shotgun (WGS) entry which is preliminary data.</text>
</comment>
<dbReference type="AlphaFoldDB" id="A0A1R1L706"/>
<dbReference type="Proteomes" id="UP000187085">
    <property type="component" value="Unassembled WGS sequence"/>
</dbReference>
<name>A0A1R1L706_9MICC</name>
<dbReference type="RefSeq" id="WP_076705351.1">
    <property type="nucleotide sequence ID" value="NZ_MRDE01000076.1"/>
</dbReference>
<dbReference type="EMBL" id="MRDE01000076">
    <property type="protein sequence ID" value="OMH23331.1"/>
    <property type="molecule type" value="Genomic_DNA"/>
</dbReference>